<accession>A0A1I5QA47</accession>
<dbReference type="NCBIfam" id="NF033546">
    <property type="entry name" value="transpos_IS21"/>
    <property type="match status" value="1"/>
</dbReference>
<dbReference type="InterPro" id="IPR025246">
    <property type="entry name" value="IS30-like_HTH"/>
</dbReference>
<keyword evidence="3" id="KW-0238">DNA-binding</keyword>
<dbReference type="RefSeq" id="WP_143089712.1">
    <property type="nucleotide sequence ID" value="NZ_FOXB01000019.1"/>
</dbReference>
<sequence length="352" mass="41438">MITYEEFVMIHTLHKQGYSIRAIARMTGLDRRTISKRLKEKELMPRKRVEYKSKLDPFKEYIKERIADALPHGIPSTVIYREILNKGYKGKIRILQSFMSAIYKEFLPLKEEKVIRFETMPGVQAQVDWTVIKTGKSPIYAFVMILGYSRYAYVHFTDNMRYETFEECHKKAFEFFGGVPKSILYDNLKSVVIQRNAYGATKHKFNKEFLDFSKTYGFTPMLCKPYRAQTKGKVERFIGYLKRNFYIPLRSKLKNSPLKIDCQLLNSQIFSWLEIINDRVHGTLKQKPKDLFEIEKKALLPLILAVEPTNSLTTSKSNYTSKHRIESIDKEFIIYQSSLIEYEKLLKEASYV</sequence>
<dbReference type="InterPro" id="IPR017894">
    <property type="entry name" value="HTH_IS21_transposase_type"/>
</dbReference>
<dbReference type="Pfam" id="PF13936">
    <property type="entry name" value="HTH_38"/>
    <property type="match status" value="1"/>
</dbReference>
<keyword evidence="8" id="KW-1185">Reference proteome</keyword>
<feature type="domain" description="Integrase catalytic" evidence="6">
    <location>
        <begin position="117"/>
        <end position="296"/>
    </location>
</feature>
<evidence type="ECO:0000259" key="5">
    <source>
        <dbReference type="PROSITE" id="PS50531"/>
    </source>
</evidence>
<reference evidence="7 8" key="1">
    <citation type="submission" date="2016-10" db="EMBL/GenBank/DDBJ databases">
        <authorList>
            <person name="de Groot N.N."/>
        </authorList>
    </citation>
    <scope>NUCLEOTIDE SEQUENCE [LARGE SCALE GENOMIC DNA]</scope>
    <source>
        <strain evidence="7 8">EP1-55-1</strain>
    </source>
</reference>
<evidence type="ECO:0000259" key="6">
    <source>
        <dbReference type="PROSITE" id="PS50994"/>
    </source>
</evidence>
<dbReference type="Gene3D" id="3.30.420.10">
    <property type="entry name" value="Ribonuclease H-like superfamily/Ribonuclease H"/>
    <property type="match status" value="1"/>
</dbReference>
<dbReference type="InterPro" id="IPR012337">
    <property type="entry name" value="RNaseH-like_sf"/>
</dbReference>
<dbReference type="Proteomes" id="UP000199227">
    <property type="component" value="Unassembled WGS sequence"/>
</dbReference>
<organism evidence="7 8">
    <name type="scientific">Hydrogenimonas thermophila</name>
    <dbReference type="NCBI Taxonomy" id="223786"/>
    <lineage>
        <taxon>Bacteria</taxon>
        <taxon>Pseudomonadati</taxon>
        <taxon>Campylobacterota</taxon>
        <taxon>Epsilonproteobacteria</taxon>
        <taxon>Campylobacterales</taxon>
        <taxon>Hydrogenimonadaceae</taxon>
        <taxon>Hydrogenimonas</taxon>
    </lineage>
</organism>
<dbReference type="InterPro" id="IPR036397">
    <property type="entry name" value="RNaseH_sf"/>
</dbReference>
<dbReference type="STRING" id="223786.SAMN05216234_11912"/>
<dbReference type="Gene3D" id="1.10.10.60">
    <property type="entry name" value="Homeodomain-like"/>
    <property type="match status" value="1"/>
</dbReference>
<dbReference type="PROSITE" id="PS50531">
    <property type="entry name" value="HTH_IS21"/>
    <property type="match status" value="1"/>
</dbReference>
<dbReference type="GO" id="GO:0003677">
    <property type="term" value="F:DNA binding"/>
    <property type="evidence" value="ECO:0007669"/>
    <property type="project" value="UniProtKB-KW"/>
</dbReference>
<keyword evidence="2" id="KW-0815">Transposition</keyword>
<dbReference type="GO" id="GO:0015074">
    <property type="term" value="P:DNA integration"/>
    <property type="evidence" value="ECO:0007669"/>
    <property type="project" value="InterPro"/>
</dbReference>
<evidence type="ECO:0000313" key="7">
    <source>
        <dbReference type="EMBL" id="SFP43103.1"/>
    </source>
</evidence>
<evidence type="ECO:0000256" key="2">
    <source>
        <dbReference type="ARBA" id="ARBA00022578"/>
    </source>
</evidence>
<proteinExistence type="inferred from homology"/>
<dbReference type="Pfam" id="PF00665">
    <property type="entry name" value="rve"/>
    <property type="match status" value="1"/>
</dbReference>
<dbReference type="PROSITE" id="PS50994">
    <property type="entry name" value="INTEGRASE"/>
    <property type="match status" value="1"/>
</dbReference>
<protein>
    <submittedName>
        <fullName evidence="7">Transposase</fullName>
    </submittedName>
</protein>
<evidence type="ECO:0000256" key="3">
    <source>
        <dbReference type="ARBA" id="ARBA00023125"/>
    </source>
</evidence>
<dbReference type="PANTHER" id="PTHR35004">
    <property type="entry name" value="TRANSPOSASE RV3428C-RELATED"/>
    <property type="match status" value="1"/>
</dbReference>
<comment type="similarity">
    <text evidence="1">Belongs to the transposase IS21/IS408/IS1162 family.</text>
</comment>
<dbReference type="PANTHER" id="PTHR35004:SF6">
    <property type="entry name" value="TRANSPOSASE"/>
    <property type="match status" value="1"/>
</dbReference>
<feature type="domain" description="HTH IS21-type" evidence="5">
    <location>
        <begin position="5"/>
        <end position="66"/>
    </location>
</feature>
<dbReference type="SUPFAM" id="SSF53098">
    <property type="entry name" value="Ribonuclease H-like"/>
    <property type="match status" value="1"/>
</dbReference>
<dbReference type="GO" id="GO:0032196">
    <property type="term" value="P:transposition"/>
    <property type="evidence" value="ECO:0007669"/>
    <property type="project" value="UniProtKB-KW"/>
</dbReference>
<name>A0A1I5QA47_9BACT</name>
<dbReference type="AlphaFoldDB" id="A0A1I5QA47"/>
<evidence type="ECO:0000256" key="1">
    <source>
        <dbReference type="ARBA" id="ARBA00009277"/>
    </source>
</evidence>
<evidence type="ECO:0000313" key="8">
    <source>
        <dbReference type="Proteomes" id="UP000199227"/>
    </source>
</evidence>
<evidence type="ECO:0000256" key="4">
    <source>
        <dbReference type="ARBA" id="ARBA00023172"/>
    </source>
</evidence>
<gene>
    <name evidence="7" type="ORF">SAMN05216234_11912</name>
</gene>
<dbReference type="InterPro" id="IPR001584">
    <property type="entry name" value="Integrase_cat-core"/>
</dbReference>
<keyword evidence="4" id="KW-0233">DNA recombination</keyword>
<dbReference type="OrthoDB" id="9798623at2"/>
<dbReference type="GO" id="GO:0006310">
    <property type="term" value="P:DNA recombination"/>
    <property type="evidence" value="ECO:0007669"/>
    <property type="project" value="UniProtKB-KW"/>
</dbReference>
<dbReference type="EMBL" id="FOXB01000019">
    <property type="protein sequence ID" value="SFP43103.1"/>
    <property type="molecule type" value="Genomic_DNA"/>
</dbReference>